<dbReference type="FunFam" id="2.40.30.10:FF:000079">
    <property type="entry name" value="60S ribosomal protein L3"/>
    <property type="match status" value="1"/>
</dbReference>
<accession>A0AAV7YMS4</accession>
<evidence type="ECO:0000256" key="2">
    <source>
        <dbReference type="ARBA" id="ARBA00022980"/>
    </source>
</evidence>
<dbReference type="PANTHER" id="PTHR11363:SF5">
    <property type="entry name" value="LARGE RIBOSOMAL SUBUNIT PROTEIN UL3"/>
    <property type="match status" value="1"/>
</dbReference>
<protein>
    <submittedName>
        <fullName evidence="4">60S ribosomal protein L3-1</fullName>
    </submittedName>
</protein>
<dbReference type="Gene3D" id="4.10.960.10">
    <property type="entry name" value="Ribosomal protein L3, domain 3"/>
    <property type="match status" value="1"/>
</dbReference>
<dbReference type="InterPro" id="IPR009000">
    <property type="entry name" value="Transl_B-barrel_sf"/>
</dbReference>
<gene>
    <name evidence="4" type="ORF">M0812_23267</name>
</gene>
<name>A0AAV7YMS4_9EUKA</name>
<dbReference type="PANTHER" id="PTHR11363">
    <property type="entry name" value="60S RIBOSOMAL PROTEIN L3-RELATED"/>
    <property type="match status" value="1"/>
</dbReference>
<evidence type="ECO:0000313" key="4">
    <source>
        <dbReference type="EMBL" id="KAJ3430265.1"/>
    </source>
</evidence>
<proteinExistence type="inferred from homology"/>
<dbReference type="SUPFAM" id="SSF50447">
    <property type="entry name" value="Translation proteins"/>
    <property type="match status" value="1"/>
</dbReference>
<dbReference type="GO" id="GO:0003723">
    <property type="term" value="F:RNA binding"/>
    <property type="evidence" value="ECO:0007669"/>
    <property type="project" value="TreeGrafter"/>
</dbReference>
<dbReference type="EMBL" id="JANTQA010000051">
    <property type="protein sequence ID" value="KAJ3430265.1"/>
    <property type="molecule type" value="Genomic_DNA"/>
</dbReference>
<evidence type="ECO:0000256" key="1">
    <source>
        <dbReference type="ARBA" id="ARBA00006540"/>
    </source>
</evidence>
<dbReference type="GO" id="GO:0006412">
    <property type="term" value="P:translation"/>
    <property type="evidence" value="ECO:0007669"/>
    <property type="project" value="InterPro"/>
</dbReference>
<evidence type="ECO:0000256" key="3">
    <source>
        <dbReference type="ARBA" id="ARBA00023274"/>
    </source>
</evidence>
<comment type="caution">
    <text evidence="4">The sequence shown here is derived from an EMBL/GenBank/DDBJ whole genome shotgun (WGS) entry which is preliminary data.</text>
</comment>
<dbReference type="InterPro" id="IPR000597">
    <property type="entry name" value="Ribosomal_uL3"/>
</dbReference>
<dbReference type="Proteomes" id="UP001146793">
    <property type="component" value="Unassembled WGS sequence"/>
</dbReference>
<sequence>MGKIRSFPKDKLQGAPHLTGFVGYKVGLTHIVRDVNRPGSDLHKKEIVEDVTIIETPPMIAVGLVGCKRTPKGLRAITTVWAQIISKECKRRFYKSWYKFKQKAFTKYTKTHFEGEGNKSKHKISKLKTHSEVVRLLAHTHKQT</sequence>
<organism evidence="4 5">
    <name type="scientific">Anaeramoeba flamelloides</name>
    <dbReference type="NCBI Taxonomy" id="1746091"/>
    <lineage>
        <taxon>Eukaryota</taxon>
        <taxon>Metamonada</taxon>
        <taxon>Anaeramoebidae</taxon>
        <taxon>Anaeramoeba</taxon>
    </lineage>
</organism>
<dbReference type="GO" id="GO:0003735">
    <property type="term" value="F:structural constituent of ribosome"/>
    <property type="evidence" value="ECO:0007669"/>
    <property type="project" value="InterPro"/>
</dbReference>
<keyword evidence="3" id="KW-0687">Ribonucleoprotein</keyword>
<reference evidence="4" key="1">
    <citation type="submission" date="2022-08" db="EMBL/GenBank/DDBJ databases">
        <title>Novel sulphate-reducing endosymbionts in the free-living metamonad Anaeramoeba.</title>
        <authorList>
            <person name="Jerlstrom-Hultqvist J."/>
            <person name="Cepicka I."/>
            <person name="Gallot-Lavallee L."/>
            <person name="Salas-Leiva D."/>
            <person name="Curtis B.A."/>
            <person name="Zahonova K."/>
            <person name="Pipaliya S."/>
            <person name="Dacks J."/>
            <person name="Roger A.J."/>
        </authorList>
    </citation>
    <scope>NUCLEOTIDE SEQUENCE</scope>
    <source>
        <strain evidence="4">Busselton2</strain>
    </source>
</reference>
<dbReference type="AlphaFoldDB" id="A0AAV7YMS4"/>
<dbReference type="GO" id="GO:0022625">
    <property type="term" value="C:cytosolic large ribosomal subunit"/>
    <property type="evidence" value="ECO:0007669"/>
    <property type="project" value="TreeGrafter"/>
</dbReference>
<dbReference type="Pfam" id="PF00297">
    <property type="entry name" value="Ribosomal_L3"/>
    <property type="match status" value="1"/>
</dbReference>
<comment type="similarity">
    <text evidence="1">Belongs to the universal ribosomal protein uL3 family.</text>
</comment>
<keyword evidence="2 4" id="KW-0689">Ribosomal protein</keyword>
<dbReference type="Gene3D" id="3.30.1430.10">
    <property type="match status" value="1"/>
</dbReference>
<evidence type="ECO:0000313" key="5">
    <source>
        <dbReference type="Proteomes" id="UP001146793"/>
    </source>
</evidence>
<dbReference type="InterPro" id="IPR045077">
    <property type="entry name" value="L3_arc_euk"/>
</dbReference>
<dbReference type="InterPro" id="IPR044892">
    <property type="entry name" value="Ribosomal_L3_dom_3_arc_sf"/>
</dbReference>